<dbReference type="GO" id="GO:0005737">
    <property type="term" value="C:cytoplasm"/>
    <property type="evidence" value="ECO:0007669"/>
    <property type="project" value="UniProtKB-SubCell"/>
</dbReference>
<dbReference type="InterPro" id="IPR019410">
    <property type="entry name" value="Methyltransf_16"/>
</dbReference>
<gene>
    <name evidence="11" type="primary">LOC114590458</name>
</gene>
<evidence type="ECO:0000256" key="1">
    <source>
        <dbReference type="ARBA" id="ARBA00004123"/>
    </source>
</evidence>
<dbReference type="GO" id="GO:0032259">
    <property type="term" value="P:methylation"/>
    <property type="evidence" value="ECO:0007669"/>
    <property type="project" value="UniProtKB-KW"/>
</dbReference>
<dbReference type="GO" id="GO:0018064">
    <property type="term" value="F:protein-L-histidine N-tele-methyltransferase activity"/>
    <property type="evidence" value="ECO:0007669"/>
    <property type="project" value="UniProtKB-EC"/>
</dbReference>
<evidence type="ECO:0000256" key="10">
    <source>
        <dbReference type="SAM" id="Phobius"/>
    </source>
</evidence>
<dbReference type="SUPFAM" id="SSF53335">
    <property type="entry name" value="S-adenosyl-L-methionine-dependent methyltransferases"/>
    <property type="match status" value="1"/>
</dbReference>
<reference evidence="11" key="2">
    <citation type="submission" date="2025-08" db="UniProtKB">
        <authorList>
            <consortium name="Ensembl"/>
        </authorList>
    </citation>
    <scope>IDENTIFICATION</scope>
</reference>
<organism evidence="11 12">
    <name type="scientific">Podarcis muralis</name>
    <name type="common">Wall lizard</name>
    <name type="synonym">Lacerta muralis</name>
    <dbReference type="NCBI Taxonomy" id="64176"/>
    <lineage>
        <taxon>Eukaryota</taxon>
        <taxon>Metazoa</taxon>
        <taxon>Chordata</taxon>
        <taxon>Craniata</taxon>
        <taxon>Vertebrata</taxon>
        <taxon>Euteleostomi</taxon>
        <taxon>Lepidosauria</taxon>
        <taxon>Squamata</taxon>
        <taxon>Bifurcata</taxon>
        <taxon>Unidentata</taxon>
        <taxon>Episquamata</taxon>
        <taxon>Laterata</taxon>
        <taxon>Lacertibaenia</taxon>
        <taxon>Lacertidae</taxon>
        <taxon>Podarcis</taxon>
    </lineage>
</organism>
<keyword evidence="6" id="KW-0808">Transferase</keyword>
<dbReference type="Proteomes" id="UP000472272">
    <property type="component" value="Chromosome 6"/>
</dbReference>
<evidence type="ECO:0000256" key="2">
    <source>
        <dbReference type="ARBA" id="ARBA00004496"/>
    </source>
</evidence>
<feature type="transmembrane region" description="Helical" evidence="10">
    <location>
        <begin position="51"/>
        <end position="72"/>
    </location>
</feature>
<evidence type="ECO:0000256" key="9">
    <source>
        <dbReference type="ARBA" id="ARBA00038126"/>
    </source>
</evidence>
<keyword evidence="10" id="KW-1133">Transmembrane helix</keyword>
<evidence type="ECO:0000256" key="5">
    <source>
        <dbReference type="ARBA" id="ARBA00022603"/>
    </source>
</evidence>
<evidence type="ECO:0000256" key="3">
    <source>
        <dbReference type="ARBA" id="ARBA00012533"/>
    </source>
</evidence>
<dbReference type="AlphaFoldDB" id="A0A670IAP8"/>
<keyword evidence="12" id="KW-1185">Reference proteome</keyword>
<evidence type="ECO:0000256" key="7">
    <source>
        <dbReference type="ARBA" id="ARBA00022691"/>
    </source>
</evidence>
<keyword evidence="4" id="KW-0963">Cytoplasm</keyword>
<keyword evidence="7" id="KW-0949">S-adenosyl-L-methionine</keyword>
<sequence length="437" mass="49024">MLLSLYSVKYISFFFLKEAFIQRGSGVFIVEDLTVKTRLDRKTSYQHSTAYFLWSVFALHALHINSSFYLLYRKMAFQFNFSIDSAAENGIEAVGNGMEELVQESLVILDKQENTTGKSKEVSSEETILNQEDLSEIPANVAGNSFLSKSNIMPKEGLCLKCAKEHNLPEDFQKLFKNKVVGTLLPGTRYANISVVETAPSENAVGEDIVSQSVSSHSDLITGVYEGGLKIWECTFDLMDYLSEAEIQFAHKLVLDLGCGAGLLGIVALKRNAEQVHFQDYNSTVIEELTMPNVLVNCANQGDDVEGNTELSLKQCPKKDFTQDLFSKCKFFSGEWSEFSNLLNGSKPLAKYDLILTSETIYNPDYYEALHETLLKLLRINGCVYLASKAHYFGCGGGVHLFTTFIEKKNVFKSRIVKVIDKGLKRFIIELVFKKSC</sequence>
<dbReference type="PANTHER" id="PTHR14614">
    <property type="entry name" value="HEPATOCELLULAR CARCINOMA-ASSOCIATED ANTIGEN"/>
    <property type="match status" value="1"/>
</dbReference>
<dbReference type="Pfam" id="PF10294">
    <property type="entry name" value="Methyltransf_16"/>
    <property type="match status" value="2"/>
</dbReference>
<dbReference type="OMA" id="SAKEHAM"/>
<name>A0A670IAP8_PODMU</name>
<keyword evidence="5" id="KW-0489">Methyltransferase</keyword>
<evidence type="ECO:0000313" key="12">
    <source>
        <dbReference type="Proteomes" id="UP000472272"/>
    </source>
</evidence>
<protein>
    <recommendedName>
        <fullName evidence="3">protein-histidine N-methyltransferase</fullName>
        <ecNumber evidence="3">2.1.1.85</ecNumber>
    </recommendedName>
</protein>
<reference evidence="11 12" key="1">
    <citation type="journal article" date="2019" name="Proc. Natl. Acad. Sci. U.S.A.">
        <title>Regulatory changes in pterin and carotenoid genes underlie balanced color polymorphisms in the wall lizard.</title>
        <authorList>
            <person name="Andrade P."/>
            <person name="Pinho C."/>
            <person name="Perez I de Lanuza G."/>
            <person name="Afonso S."/>
            <person name="Brejcha J."/>
            <person name="Rubin C.J."/>
            <person name="Wallerman O."/>
            <person name="Pereira P."/>
            <person name="Sabatino S.J."/>
            <person name="Bellati A."/>
            <person name="Pellitteri-Rosa D."/>
            <person name="Bosakova Z."/>
            <person name="Bunikis I."/>
            <person name="Carretero M.A."/>
            <person name="Feiner N."/>
            <person name="Marsik P."/>
            <person name="Pauperio F."/>
            <person name="Salvi D."/>
            <person name="Soler L."/>
            <person name="While G.M."/>
            <person name="Uller T."/>
            <person name="Font E."/>
            <person name="Andersson L."/>
            <person name="Carneiro M."/>
        </authorList>
    </citation>
    <scope>NUCLEOTIDE SEQUENCE</scope>
</reference>
<comment type="subcellular location">
    <subcellularLocation>
        <location evidence="2">Cytoplasm</location>
    </subcellularLocation>
    <subcellularLocation>
        <location evidence="1">Nucleus</location>
    </subcellularLocation>
</comment>
<dbReference type="Ensembl" id="ENSPMRT00000009359.1">
    <property type="protein sequence ID" value="ENSPMRP00000008759.1"/>
    <property type="gene ID" value="ENSPMRG00000005904.1"/>
</dbReference>
<comment type="similarity">
    <text evidence="9">Belongs to the methyltransferase superfamily. METTL18 family.</text>
</comment>
<keyword evidence="10" id="KW-0472">Membrane</keyword>
<reference evidence="11" key="3">
    <citation type="submission" date="2025-09" db="UniProtKB">
        <authorList>
            <consortium name="Ensembl"/>
        </authorList>
    </citation>
    <scope>IDENTIFICATION</scope>
</reference>
<proteinExistence type="inferred from homology"/>
<dbReference type="InterPro" id="IPR029063">
    <property type="entry name" value="SAM-dependent_MTases_sf"/>
</dbReference>
<evidence type="ECO:0000256" key="6">
    <source>
        <dbReference type="ARBA" id="ARBA00022679"/>
    </source>
</evidence>
<accession>A0A670IAP8</accession>
<evidence type="ECO:0000256" key="8">
    <source>
        <dbReference type="ARBA" id="ARBA00023242"/>
    </source>
</evidence>
<dbReference type="CDD" id="cd02440">
    <property type="entry name" value="AdoMet_MTases"/>
    <property type="match status" value="1"/>
</dbReference>
<dbReference type="GO" id="GO:0005634">
    <property type="term" value="C:nucleus"/>
    <property type="evidence" value="ECO:0007669"/>
    <property type="project" value="UniProtKB-SubCell"/>
</dbReference>
<evidence type="ECO:0000313" key="11">
    <source>
        <dbReference type="Ensembl" id="ENSPMRP00000008759.1"/>
    </source>
</evidence>
<keyword evidence="10" id="KW-0812">Transmembrane</keyword>
<evidence type="ECO:0000256" key="4">
    <source>
        <dbReference type="ARBA" id="ARBA00022490"/>
    </source>
</evidence>
<dbReference type="GeneTree" id="ENSGT00390000000464"/>
<dbReference type="PANTHER" id="PTHR14614:SF39">
    <property type="entry name" value="HISTIDINE PROTEIN METHYLTRANSFERASE 1 HOMOLOG"/>
    <property type="match status" value="1"/>
</dbReference>
<keyword evidence="8" id="KW-0539">Nucleus</keyword>
<dbReference type="EC" id="2.1.1.85" evidence="3"/>
<dbReference type="Gene3D" id="3.40.50.150">
    <property type="entry name" value="Vaccinia Virus protein VP39"/>
    <property type="match status" value="1"/>
</dbReference>